<dbReference type="Proteomes" id="UP000288805">
    <property type="component" value="Unassembled WGS sequence"/>
</dbReference>
<dbReference type="GO" id="GO:0046872">
    <property type="term" value="F:metal ion binding"/>
    <property type="evidence" value="ECO:0007669"/>
    <property type="project" value="UniProtKB-KW"/>
</dbReference>
<dbReference type="InterPro" id="IPR031329">
    <property type="entry name" value="NEUT/ALK_ceramidase_N"/>
</dbReference>
<dbReference type="GO" id="GO:0005783">
    <property type="term" value="C:endoplasmic reticulum"/>
    <property type="evidence" value="ECO:0007669"/>
    <property type="project" value="UniProtKB-SubCell"/>
</dbReference>
<evidence type="ECO:0000256" key="14">
    <source>
        <dbReference type="PIRSR" id="PIRSR606823-2"/>
    </source>
</evidence>
<reference evidence="18 19" key="1">
    <citation type="journal article" date="2018" name="PLoS Genet.">
        <title>Population sequencing reveals clonal diversity and ancestral inbreeding in the grapevine cultivar Chardonnay.</title>
        <authorList>
            <person name="Roach M.J."/>
            <person name="Johnson D.L."/>
            <person name="Bohlmann J."/>
            <person name="van Vuuren H.J."/>
            <person name="Jones S.J."/>
            <person name="Pretorius I.S."/>
            <person name="Schmidt S.A."/>
            <person name="Borneman A.R."/>
        </authorList>
    </citation>
    <scope>NUCLEOTIDE SEQUENCE [LARGE SCALE GENOMIC DNA]</scope>
    <source>
        <strain evidence="19">cv. Chardonnay</strain>
        <tissue evidence="18">Leaf</tissue>
    </source>
</reference>
<feature type="binding site" evidence="14">
    <location>
        <position position="266"/>
    </location>
    <ligand>
        <name>Zn(2+)</name>
        <dbReference type="ChEBI" id="CHEBI:29105"/>
    </ligand>
</feature>
<evidence type="ECO:0000256" key="2">
    <source>
        <dbReference type="ARBA" id="ARBA00004555"/>
    </source>
</evidence>
<dbReference type="InterPro" id="IPR038445">
    <property type="entry name" value="NCDase_C_sf"/>
</dbReference>
<evidence type="ECO:0000256" key="3">
    <source>
        <dbReference type="ARBA" id="ARBA00004613"/>
    </source>
</evidence>
<keyword evidence="10" id="KW-0333">Golgi apparatus</keyword>
<evidence type="ECO:0000313" key="18">
    <source>
        <dbReference type="EMBL" id="RVX05933.1"/>
    </source>
</evidence>
<evidence type="ECO:0000256" key="13">
    <source>
        <dbReference type="PIRSR" id="PIRSR606823-1"/>
    </source>
</evidence>
<keyword evidence="5" id="KW-0964">Secreted</keyword>
<keyword evidence="11" id="KW-0325">Glycoprotein</keyword>
<proteinExistence type="inferred from homology"/>
<evidence type="ECO:0000256" key="6">
    <source>
        <dbReference type="ARBA" id="ARBA00022729"/>
    </source>
</evidence>
<dbReference type="GO" id="GO:0005794">
    <property type="term" value="C:Golgi apparatus"/>
    <property type="evidence" value="ECO:0007669"/>
    <property type="project" value="UniProtKB-SubCell"/>
</dbReference>
<dbReference type="InterPro" id="IPR031331">
    <property type="entry name" value="NEUT/ALK_ceramidase_C"/>
</dbReference>
<evidence type="ECO:0000256" key="1">
    <source>
        <dbReference type="ARBA" id="ARBA00004240"/>
    </source>
</evidence>
<keyword evidence="15" id="KW-0443">Lipid metabolism</keyword>
<evidence type="ECO:0000256" key="12">
    <source>
        <dbReference type="ARBA" id="ARBA00048057"/>
    </source>
</evidence>
<dbReference type="Gene3D" id="2.60.40.2300">
    <property type="entry name" value="Neutral/alkaline non-lysosomal ceramidase, C-terminal domain"/>
    <property type="match status" value="1"/>
</dbReference>
<dbReference type="GO" id="GO:0016020">
    <property type="term" value="C:membrane"/>
    <property type="evidence" value="ECO:0007669"/>
    <property type="project" value="GOC"/>
</dbReference>
<evidence type="ECO:0000259" key="16">
    <source>
        <dbReference type="Pfam" id="PF04734"/>
    </source>
</evidence>
<evidence type="ECO:0000259" key="17">
    <source>
        <dbReference type="Pfam" id="PF17048"/>
    </source>
</evidence>
<protein>
    <recommendedName>
        <fullName evidence="15">Neutral ceramidase</fullName>
        <ecNumber evidence="15">3.5.1.23</ecNumber>
    </recommendedName>
</protein>
<sequence>MRSDMGSMEFVEILIEIGLHWQKGKGSLEKPGTQDYQSYSLKATEPSLPPWSITGRQQGIPIFCTALMEMFSGVYGCKQKPSAMIWLCVFLLLLLLSGRVTSSNSPYLIGLGSHDITGPAADVNMMGYANMEQIASGVHFRYGNLYTEQNVAISGIHSHAGSGGYLQYIVYIVTSLGFVRQSFDVLVDGIEKSITMAHDNLRPGSIFVNEGEILDASINRSPSAYLNNPVEERSKYKYDVDKEMTLIKFVDDEWGPVGSFNWFATHGTSMSRTNSLISGDNKGAAARFMEDWFEQNVFLNGSESSYFGQSGSTRLPRRVSSIIPDLHEEPCLESPYLGNMESTICNMYYNDALVVFARAWLIKPLVQVIKGWGGFVGCFRSWTVIFIDFPAFCILPVRLIGELMGSINSSGEKLIELAASFQPSQGKPATRFSSVSRRVRSALRHADKPQFISAFCQSNCGDVSPNVLGTFCIDSGLPCDFYHSTCNGKNELCYGRGPGYPDEFESTRIIGERQYKKAMELFNSATEKLSGKIVYRHSYVDFSKLEVTLSKEGGVTEVLKTCPAAMGFAFAAGTTDGPGAFDFKQGDNKGNVFWSFVRNLLKTPNKEQIECHLPKPILLDTGEMKDPYDWAPSILPVQILRIGQLVILSVPGEFTTMAGRRLRDAVKSVLYAGGSDLDSNVHIVIAGLANTYSQYVTTFEEYQVQRYEGASTLYGPHTLSAYIQEFEKLAMAIVRDEQVAPGPQPPDLLQRQISLLPPVILDITPPGVNFGDIKTDVPPRAIFRKRDIVTVTFWSASPRNDLMTEGTFALVEILHNQERWVPAYDDDDFCLRFKWARSSKLSPLSHATIEWRVPESAVLGVYRMTHFGASKNIFGSIRHFTGSSSAFIVA</sequence>
<feature type="active site" description="Nucleophile" evidence="13">
    <location>
        <position position="464"/>
    </location>
</feature>
<comment type="cofactor">
    <cofactor evidence="14">
        <name>Zn(2+)</name>
        <dbReference type="ChEBI" id="CHEBI:29105"/>
    </cofactor>
    <text evidence="14">Binds 1 zinc ion per subunit.</text>
</comment>
<dbReference type="GO" id="GO:0046514">
    <property type="term" value="P:ceramide catabolic process"/>
    <property type="evidence" value="ECO:0007669"/>
    <property type="project" value="InterPro"/>
</dbReference>
<accession>A0A438JAL1</accession>
<comment type="subcellular location">
    <subcellularLocation>
        <location evidence="1">Endoplasmic reticulum</location>
    </subcellularLocation>
    <subcellularLocation>
        <location evidence="2">Golgi apparatus</location>
    </subcellularLocation>
    <subcellularLocation>
        <location evidence="3">Secreted</location>
    </subcellularLocation>
</comment>
<dbReference type="AlphaFoldDB" id="A0A438JAL1"/>
<dbReference type="Pfam" id="PF17048">
    <property type="entry name" value="Ceramidse_alk_C"/>
    <property type="match status" value="1"/>
</dbReference>
<keyword evidence="8" id="KW-0256">Endoplasmic reticulum</keyword>
<feature type="binding site" evidence="14">
    <location>
        <position position="653"/>
    </location>
    <ligand>
        <name>Zn(2+)</name>
        <dbReference type="ChEBI" id="CHEBI:29105"/>
    </ligand>
</feature>
<evidence type="ECO:0000256" key="15">
    <source>
        <dbReference type="RuleBase" id="RU366019"/>
    </source>
</evidence>
<dbReference type="InterPro" id="IPR006823">
    <property type="entry name" value="Ceramidase_alk"/>
</dbReference>
<gene>
    <name evidence="18" type="primary">NCER3_1</name>
    <name evidence="18" type="ORF">CK203_018703</name>
</gene>
<feature type="binding site" evidence="14">
    <location>
        <position position="157"/>
    </location>
    <ligand>
        <name>Zn(2+)</name>
        <dbReference type="ChEBI" id="CHEBI:29105"/>
    </ligand>
</feature>
<dbReference type="PANTHER" id="PTHR12670:SF1">
    <property type="entry name" value="NEUTRAL CERAMIDASE"/>
    <property type="match status" value="1"/>
</dbReference>
<feature type="domain" description="Neutral/alkaline non-lysosomal ceramidase C-terminal" evidence="17">
    <location>
        <begin position="726"/>
        <end position="889"/>
    </location>
</feature>
<evidence type="ECO:0000256" key="7">
    <source>
        <dbReference type="ARBA" id="ARBA00022801"/>
    </source>
</evidence>
<dbReference type="GO" id="GO:0034599">
    <property type="term" value="P:cellular response to oxidative stress"/>
    <property type="evidence" value="ECO:0007669"/>
    <property type="project" value="UniProtKB-ARBA"/>
</dbReference>
<keyword evidence="9 15" id="KW-0746">Sphingolipid metabolism</keyword>
<dbReference type="GO" id="GO:0005576">
    <property type="term" value="C:extracellular region"/>
    <property type="evidence" value="ECO:0007669"/>
    <property type="project" value="UniProtKB-SubCell"/>
</dbReference>
<dbReference type="EMBL" id="QGNW01000053">
    <property type="protein sequence ID" value="RVX05933.1"/>
    <property type="molecule type" value="Genomic_DNA"/>
</dbReference>
<feature type="binding site" evidence="14">
    <location>
        <position position="695"/>
    </location>
    <ligand>
        <name>Zn(2+)</name>
        <dbReference type="ChEBI" id="CHEBI:29105"/>
    </ligand>
</feature>
<comment type="caution">
    <text evidence="18">The sequence shown here is derived from an EMBL/GenBank/DDBJ whole genome shotgun (WGS) entry which is preliminary data.</text>
</comment>
<evidence type="ECO:0000256" key="10">
    <source>
        <dbReference type="ARBA" id="ARBA00023034"/>
    </source>
</evidence>
<evidence type="ECO:0000313" key="19">
    <source>
        <dbReference type="Proteomes" id="UP000288805"/>
    </source>
</evidence>
<dbReference type="Pfam" id="PF04734">
    <property type="entry name" value="Ceramidase_alk"/>
    <property type="match status" value="1"/>
</dbReference>
<keyword evidence="6" id="KW-0732">Signal</keyword>
<dbReference type="EC" id="3.5.1.23" evidence="15"/>
<keyword evidence="14" id="KW-0862">Zinc</keyword>
<comment type="catalytic activity">
    <reaction evidence="12 15">
        <text>an N-acylsphing-4-enine + H2O = sphing-4-enine + a fatty acid</text>
        <dbReference type="Rhea" id="RHEA:20856"/>
        <dbReference type="ChEBI" id="CHEBI:15377"/>
        <dbReference type="ChEBI" id="CHEBI:28868"/>
        <dbReference type="ChEBI" id="CHEBI:52639"/>
        <dbReference type="ChEBI" id="CHEBI:57756"/>
        <dbReference type="EC" id="3.5.1.23"/>
    </reaction>
</comment>
<dbReference type="PANTHER" id="PTHR12670">
    <property type="entry name" value="CERAMIDASE"/>
    <property type="match status" value="1"/>
</dbReference>
<evidence type="ECO:0000256" key="8">
    <source>
        <dbReference type="ARBA" id="ARBA00022824"/>
    </source>
</evidence>
<keyword evidence="14" id="KW-0479">Metal-binding</keyword>
<evidence type="ECO:0000256" key="4">
    <source>
        <dbReference type="ARBA" id="ARBA00009835"/>
    </source>
</evidence>
<feature type="domain" description="Neutral/alkaline non-lysosomal ceramidase N-terminal" evidence="16">
    <location>
        <begin position="141"/>
        <end position="724"/>
    </location>
</feature>
<evidence type="ECO:0000256" key="11">
    <source>
        <dbReference type="ARBA" id="ARBA00023180"/>
    </source>
</evidence>
<name>A0A438JAL1_VITVI</name>
<evidence type="ECO:0000256" key="9">
    <source>
        <dbReference type="ARBA" id="ARBA00022919"/>
    </source>
</evidence>
<evidence type="ECO:0000256" key="5">
    <source>
        <dbReference type="ARBA" id="ARBA00022525"/>
    </source>
</evidence>
<dbReference type="FunFam" id="2.60.40.2300:FF:000002">
    <property type="entry name" value="Neutral/alkaline non-lysosomal ceramidase"/>
    <property type="match status" value="1"/>
</dbReference>
<dbReference type="GO" id="GO:0017040">
    <property type="term" value="F:N-acylsphingosine amidohydrolase activity"/>
    <property type="evidence" value="ECO:0007669"/>
    <property type="project" value="UniProtKB-UniRule"/>
</dbReference>
<keyword evidence="7 15" id="KW-0378">Hydrolase</keyword>
<organism evidence="18 19">
    <name type="scientific">Vitis vinifera</name>
    <name type="common">Grape</name>
    <dbReference type="NCBI Taxonomy" id="29760"/>
    <lineage>
        <taxon>Eukaryota</taxon>
        <taxon>Viridiplantae</taxon>
        <taxon>Streptophyta</taxon>
        <taxon>Embryophyta</taxon>
        <taxon>Tracheophyta</taxon>
        <taxon>Spermatophyta</taxon>
        <taxon>Magnoliopsida</taxon>
        <taxon>eudicotyledons</taxon>
        <taxon>Gunneridae</taxon>
        <taxon>Pentapetalae</taxon>
        <taxon>rosids</taxon>
        <taxon>Vitales</taxon>
        <taxon>Vitaceae</taxon>
        <taxon>Viteae</taxon>
        <taxon>Vitis</taxon>
    </lineage>
</organism>
<comment type="similarity">
    <text evidence="4 15">Belongs to the neutral ceramidase family.</text>
</comment>